<dbReference type="Proteomes" id="UP000054337">
    <property type="component" value="Unassembled WGS sequence"/>
</dbReference>
<gene>
    <name evidence="1" type="ORF">COCVIDRAFT_11700</name>
</gene>
<organism evidence="1 2">
    <name type="scientific">Bipolaris victoriae (strain FI3)</name>
    <name type="common">Victoria blight of oats agent</name>
    <name type="synonym">Cochliobolus victoriae</name>
    <dbReference type="NCBI Taxonomy" id="930091"/>
    <lineage>
        <taxon>Eukaryota</taxon>
        <taxon>Fungi</taxon>
        <taxon>Dikarya</taxon>
        <taxon>Ascomycota</taxon>
        <taxon>Pezizomycotina</taxon>
        <taxon>Dothideomycetes</taxon>
        <taxon>Pleosporomycetidae</taxon>
        <taxon>Pleosporales</taxon>
        <taxon>Pleosporineae</taxon>
        <taxon>Pleosporaceae</taxon>
        <taxon>Bipolaris</taxon>
    </lineage>
</organism>
<reference evidence="1 2" key="1">
    <citation type="journal article" date="2013" name="PLoS Genet.">
        <title>Comparative genome structure, secondary metabolite, and effector coding capacity across Cochliobolus pathogens.</title>
        <authorList>
            <person name="Condon B.J."/>
            <person name="Leng Y."/>
            <person name="Wu D."/>
            <person name="Bushley K.E."/>
            <person name="Ohm R.A."/>
            <person name="Otillar R."/>
            <person name="Martin J."/>
            <person name="Schackwitz W."/>
            <person name="Grimwood J."/>
            <person name="MohdZainudin N."/>
            <person name="Xue C."/>
            <person name="Wang R."/>
            <person name="Manning V.A."/>
            <person name="Dhillon B."/>
            <person name="Tu Z.J."/>
            <person name="Steffenson B.J."/>
            <person name="Salamov A."/>
            <person name="Sun H."/>
            <person name="Lowry S."/>
            <person name="LaButti K."/>
            <person name="Han J."/>
            <person name="Copeland A."/>
            <person name="Lindquist E."/>
            <person name="Barry K."/>
            <person name="Schmutz J."/>
            <person name="Baker S.E."/>
            <person name="Ciuffetti L.M."/>
            <person name="Grigoriev I.V."/>
            <person name="Zhong S."/>
            <person name="Turgeon B.G."/>
        </authorList>
    </citation>
    <scope>NUCLEOTIDE SEQUENCE [LARGE SCALE GENOMIC DNA]</scope>
    <source>
        <strain evidence="1 2">FI3</strain>
    </source>
</reference>
<evidence type="ECO:0000313" key="1">
    <source>
        <dbReference type="EMBL" id="EUN32061.1"/>
    </source>
</evidence>
<dbReference type="HOGENOM" id="CLU_2014865_0_0_1"/>
<evidence type="ECO:0000313" key="2">
    <source>
        <dbReference type="Proteomes" id="UP000054337"/>
    </source>
</evidence>
<accession>W7EV84</accession>
<name>W7EV84_BIPV3</name>
<keyword evidence="2" id="KW-1185">Reference proteome</keyword>
<protein>
    <submittedName>
        <fullName evidence="1">Uncharacterized protein</fullName>
    </submittedName>
</protein>
<proteinExistence type="predicted"/>
<sequence length="123" mass="13099">MRILAANPPLALSAALTVPSNMDNDLTKRGNDMVAILSCNGVLVACAAACLRLQATHAREACNSFCYHAWLRQLREADNNLPSGIDAPAITRRQNIQAVSGCNGRMVKCIDAVNDSLGDVTFA</sequence>
<dbReference type="EMBL" id="KI968695">
    <property type="protein sequence ID" value="EUN32061.1"/>
    <property type="molecule type" value="Genomic_DNA"/>
</dbReference>
<dbReference type="GeneID" id="26250986"/>
<dbReference type="AlphaFoldDB" id="W7EV84"/>
<dbReference type="RefSeq" id="XP_014561628.1">
    <property type="nucleotide sequence ID" value="XM_014706142.1"/>
</dbReference>